<dbReference type="GO" id="GO:0098852">
    <property type="term" value="C:lytic vacuole membrane"/>
    <property type="evidence" value="ECO:0007669"/>
    <property type="project" value="UniProtKB-ARBA"/>
</dbReference>
<evidence type="ECO:0000256" key="7">
    <source>
        <dbReference type="SAM" id="Phobius"/>
    </source>
</evidence>
<feature type="transmembrane region" description="Helical" evidence="7">
    <location>
        <begin position="236"/>
        <end position="259"/>
    </location>
</feature>
<dbReference type="InterPro" id="IPR051415">
    <property type="entry name" value="LAAT-1"/>
</dbReference>
<dbReference type="Proteomes" id="UP000001861">
    <property type="component" value="Unassembled WGS sequence"/>
</dbReference>
<proteinExistence type="inferred from homology"/>
<evidence type="ECO:0008006" key="10">
    <source>
        <dbReference type="Google" id="ProtNLM"/>
    </source>
</evidence>
<evidence type="ECO:0000256" key="6">
    <source>
        <dbReference type="ARBA" id="ARBA00050768"/>
    </source>
</evidence>
<feature type="transmembrane region" description="Helical" evidence="7">
    <location>
        <begin position="202"/>
        <end position="224"/>
    </location>
</feature>
<dbReference type="OMA" id="LIMNASW"/>
<comment type="subcellular location">
    <subcellularLocation>
        <location evidence="1">Membrane</location>
        <topology evidence="1">Multi-pass membrane protein</topology>
    </subcellularLocation>
</comment>
<keyword evidence="9" id="KW-1185">Reference proteome</keyword>
<dbReference type="OrthoDB" id="8048523at2759"/>
<evidence type="ECO:0000256" key="2">
    <source>
        <dbReference type="ARBA" id="ARBA00022692"/>
    </source>
</evidence>
<feature type="transmembrane region" description="Helical" evidence="7">
    <location>
        <begin position="13"/>
        <end position="31"/>
    </location>
</feature>
<accession>A8NR64</accession>
<reference evidence="8 9" key="1">
    <citation type="journal article" date="2010" name="Proc. Natl. Acad. Sci. U.S.A.">
        <title>Insights into evolution of multicellular fungi from the assembled chromosomes of the mushroom Coprinopsis cinerea (Coprinus cinereus).</title>
        <authorList>
            <person name="Stajich J.E."/>
            <person name="Wilke S.K."/>
            <person name="Ahren D."/>
            <person name="Au C.H."/>
            <person name="Birren B.W."/>
            <person name="Borodovsky M."/>
            <person name="Burns C."/>
            <person name="Canback B."/>
            <person name="Casselton L.A."/>
            <person name="Cheng C.K."/>
            <person name="Deng J."/>
            <person name="Dietrich F.S."/>
            <person name="Fargo D.C."/>
            <person name="Farman M.L."/>
            <person name="Gathman A.C."/>
            <person name="Goldberg J."/>
            <person name="Guigo R."/>
            <person name="Hoegger P.J."/>
            <person name="Hooker J.B."/>
            <person name="Huggins A."/>
            <person name="James T.Y."/>
            <person name="Kamada T."/>
            <person name="Kilaru S."/>
            <person name="Kodira C."/>
            <person name="Kues U."/>
            <person name="Kupfer D."/>
            <person name="Kwan H.S."/>
            <person name="Lomsadze A."/>
            <person name="Li W."/>
            <person name="Lilly W.W."/>
            <person name="Ma L.J."/>
            <person name="Mackey A.J."/>
            <person name="Manning G."/>
            <person name="Martin F."/>
            <person name="Muraguchi H."/>
            <person name="Natvig D.O."/>
            <person name="Palmerini H."/>
            <person name="Ramesh M.A."/>
            <person name="Rehmeyer C.J."/>
            <person name="Roe B.A."/>
            <person name="Shenoy N."/>
            <person name="Stanke M."/>
            <person name="Ter-Hovhannisyan V."/>
            <person name="Tunlid A."/>
            <person name="Velagapudi R."/>
            <person name="Vision T.J."/>
            <person name="Zeng Q."/>
            <person name="Zolan M.E."/>
            <person name="Pukkila P.J."/>
        </authorList>
    </citation>
    <scope>NUCLEOTIDE SEQUENCE [LARGE SCALE GENOMIC DNA]</scope>
    <source>
        <strain evidence="9">Okayama-7 / 130 / ATCC MYA-4618 / FGSC 9003</strain>
    </source>
</reference>
<keyword evidence="3 7" id="KW-1133">Transmembrane helix</keyword>
<feature type="transmembrane region" description="Helical" evidence="7">
    <location>
        <begin position="133"/>
        <end position="153"/>
    </location>
</feature>
<dbReference type="eggNOG" id="KOG2913">
    <property type="taxonomic scope" value="Eukaryota"/>
</dbReference>
<keyword evidence="2 7" id="KW-0812">Transmembrane</keyword>
<sequence length="269" mass="30221">MLALNVNDTLSNVLGWISIACWIVVYTPQLYENYVLQSGEGVSVLFVVIWLLGDLLNLTGAILAGLIPPIIIVAVYYTTCDSILLSQIYYYRWKRGRLSQRRRQSAGQDEQAPLIAGDTRRGTSEVTPIRVVLLRYSCAVVFVVSVGIGAWWISERVNEKGFEPPETRDSWLVQFLGWSSAVLFLGARIPQILKNFKTRCEGLSPALFFFSILGNTTYALSICAKSMDRAYLLTNAGWLAGSALTVFLDIFVLCQFIYYRAKEDGRMEE</sequence>
<comment type="caution">
    <text evidence="8">The sequence shown here is derived from an EMBL/GenBank/DDBJ whole genome shotgun (WGS) entry which is preliminary data.</text>
</comment>
<feature type="transmembrane region" description="Helical" evidence="7">
    <location>
        <begin position="70"/>
        <end position="91"/>
    </location>
</feature>
<evidence type="ECO:0000313" key="8">
    <source>
        <dbReference type="EMBL" id="EAU86053.2"/>
    </source>
</evidence>
<dbReference type="GeneID" id="6012243"/>
<evidence type="ECO:0000256" key="4">
    <source>
        <dbReference type="ARBA" id="ARBA00023136"/>
    </source>
</evidence>
<dbReference type="InterPro" id="IPR006603">
    <property type="entry name" value="PQ-loop_rpt"/>
</dbReference>
<evidence type="ECO:0000256" key="1">
    <source>
        <dbReference type="ARBA" id="ARBA00004141"/>
    </source>
</evidence>
<dbReference type="GO" id="GO:0015174">
    <property type="term" value="F:basic amino acid transmembrane transporter activity"/>
    <property type="evidence" value="ECO:0007669"/>
    <property type="project" value="UniProtKB-ARBA"/>
</dbReference>
<dbReference type="FunFam" id="1.20.1280.290:FF:000012">
    <property type="entry name" value="Vacuolar membrane PQ loop repeat protein"/>
    <property type="match status" value="1"/>
</dbReference>
<organism evidence="8 9">
    <name type="scientific">Coprinopsis cinerea (strain Okayama-7 / 130 / ATCC MYA-4618 / FGSC 9003)</name>
    <name type="common">Inky cap fungus</name>
    <name type="synonym">Hormographiella aspergillata</name>
    <dbReference type="NCBI Taxonomy" id="240176"/>
    <lineage>
        <taxon>Eukaryota</taxon>
        <taxon>Fungi</taxon>
        <taxon>Dikarya</taxon>
        <taxon>Basidiomycota</taxon>
        <taxon>Agaricomycotina</taxon>
        <taxon>Agaricomycetes</taxon>
        <taxon>Agaricomycetidae</taxon>
        <taxon>Agaricales</taxon>
        <taxon>Agaricineae</taxon>
        <taxon>Psathyrellaceae</taxon>
        <taxon>Coprinopsis</taxon>
    </lineage>
</organism>
<dbReference type="EMBL" id="AACS02000008">
    <property type="protein sequence ID" value="EAU86053.2"/>
    <property type="molecule type" value="Genomic_DNA"/>
</dbReference>
<dbReference type="SMART" id="SM00679">
    <property type="entry name" value="CTNS"/>
    <property type="match status" value="2"/>
</dbReference>
<comment type="similarity">
    <text evidence="5">Belongs to the laat-1 family.</text>
</comment>
<dbReference type="Pfam" id="PF04193">
    <property type="entry name" value="PQ-loop"/>
    <property type="match status" value="2"/>
</dbReference>
<evidence type="ECO:0000313" key="9">
    <source>
        <dbReference type="Proteomes" id="UP000001861"/>
    </source>
</evidence>
<dbReference type="PANTHER" id="PTHR16201:SF44">
    <property type="entry name" value="SEVEN TRANSMEMBRANE PROTEIN 1"/>
    <property type="match status" value="1"/>
</dbReference>
<dbReference type="VEuPathDB" id="FungiDB:CC1G_07132"/>
<evidence type="ECO:0000256" key="3">
    <source>
        <dbReference type="ARBA" id="ARBA00022989"/>
    </source>
</evidence>
<dbReference type="Gene3D" id="1.20.1280.290">
    <property type="match status" value="2"/>
</dbReference>
<dbReference type="STRING" id="240176.A8NR64"/>
<dbReference type="FunFam" id="1.20.1280.290:FF:000009">
    <property type="entry name" value="PQ loop repeat family protein"/>
    <property type="match status" value="1"/>
</dbReference>
<feature type="transmembrane region" description="Helical" evidence="7">
    <location>
        <begin position="43"/>
        <end position="64"/>
    </location>
</feature>
<gene>
    <name evidence="8" type="ORF">CC1G_07132</name>
</gene>
<dbReference type="KEGG" id="cci:CC1G_07132"/>
<keyword evidence="4 7" id="KW-0472">Membrane</keyword>
<dbReference type="HOGENOM" id="CLU_019699_1_0_1"/>
<dbReference type="RefSeq" id="XP_001835708.2">
    <property type="nucleotide sequence ID" value="XM_001835656.2"/>
</dbReference>
<evidence type="ECO:0000256" key="5">
    <source>
        <dbReference type="ARBA" id="ARBA00038039"/>
    </source>
</evidence>
<dbReference type="FunCoup" id="A8NR64">
    <property type="interactions" value="103"/>
</dbReference>
<dbReference type="AlphaFoldDB" id="A8NR64"/>
<protein>
    <recommendedName>
        <fullName evidence="10">PQ-loop-domain-containing protein</fullName>
    </recommendedName>
</protein>
<dbReference type="PANTHER" id="PTHR16201">
    <property type="entry name" value="SEVEN TRANSMEMBRANE PROTEIN 1-RELATED"/>
    <property type="match status" value="1"/>
</dbReference>
<feature type="transmembrane region" description="Helical" evidence="7">
    <location>
        <begin position="173"/>
        <end position="190"/>
    </location>
</feature>
<dbReference type="GO" id="GO:0034486">
    <property type="term" value="P:vacuolar transmembrane transport"/>
    <property type="evidence" value="ECO:0007669"/>
    <property type="project" value="UniProtKB-ARBA"/>
</dbReference>
<name>A8NR64_COPC7</name>
<comment type="catalytic activity">
    <reaction evidence="6">
        <text>L-histidine(out) + L-arginine(in) = L-histidine(in) + L-arginine(out)</text>
        <dbReference type="Rhea" id="RHEA:71063"/>
        <dbReference type="ChEBI" id="CHEBI:32682"/>
        <dbReference type="ChEBI" id="CHEBI:57595"/>
    </reaction>
</comment>
<dbReference type="InParanoid" id="A8NR64"/>